<dbReference type="SUPFAM" id="SSF52047">
    <property type="entry name" value="RNI-like"/>
    <property type="match status" value="1"/>
</dbReference>
<evidence type="ECO:0000313" key="2">
    <source>
        <dbReference type="EMBL" id="CAG8782570.1"/>
    </source>
</evidence>
<gene>
    <name evidence="2" type="ORF">RFULGI_LOCUS15956</name>
</gene>
<feature type="non-terminal residue" evidence="2">
    <location>
        <position position="114"/>
    </location>
</feature>
<dbReference type="PANTHER" id="PTHR13318">
    <property type="entry name" value="PARTNER OF PAIRED, ISOFORM B-RELATED"/>
    <property type="match status" value="1"/>
</dbReference>
<feature type="non-terminal residue" evidence="2">
    <location>
        <position position="1"/>
    </location>
</feature>
<dbReference type="Proteomes" id="UP000789396">
    <property type="component" value="Unassembled WGS sequence"/>
</dbReference>
<dbReference type="GO" id="GO:0031146">
    <property type="term" value="P:SCF-dependent proteasomal ubiquitin-dependent protein catabolic process"/>
    <property type="evidence" value="ECO:0007669"/>
    <property type="project" value="TreeGrafter"/>
</dbReference>
<reference evidence="2" key="1">
    <citation type="submission" date="2021-06" db="EMBL/GenBank/DDBJ databases">
        <authorList>
            <person name="Kallberg Y."/>
            <person name="Tangrot J."/>
            <person name="Rosling A."/>
        </authorList>
    </citation>
    <scope>NUCLEOTIDE SEQUENCE</scope>
    <source>
        <strain evidence="2">IN212</strain>
    </source>
</reference>
<dbReference type="EMBL" id="CAJVPZ010053977">
    <property type="protein sequence ID" value="CAG8782570.1"/>
    <property type="molecule type" value="Genomic_DNA"/>
</dbReference>
<dbReference type="OrthoDB" id="421226at2759"/>
<evidence type="ECO:0000313" key="3">
    <source>
        <dbReference type="Proteomes" id="UP000789396"/>
    </source>
</evidence>
<feature type="domain" description="F-box/LRR-repeat protein 15-like leucin rich repeat" evidence="1">
    <location>
        <begin position="4"/>
        <end position="105"/>
    </location>
</feature>
<organism evidence="2 3">
    <name type="scientific">Racocetra fulgida</name>
    <dbReference type="NCBI Taxonomy" id="60492"/>
    <lineage>
        <taxon>Eukaryota</taxon>
        <taxon>Fungi</taxon>
        <taxon>Fungi incertae sedis</taxon>
        <taxon>Mucoromycota</taxon>
        <taxon>Glomeromycotina</taxon>
        <taxon>Glomeromycetes</taxon>
        <taxon>Diversisporales</taxon>
        <taxon>Gigasporaceae</taxon>
        <taxon>Racocetra</taxon>
    </lineage>
</organism>
<comment type="caution">
    <text evidence="2">The sequence shown here is derived from an EMBL/GenBank/DDBJ whole genome shotgun (WGS) entry which is preliminary data.</text>
</comment>
<dbReference type="InterPro" id="IPR032675">
    <property type="entry name" value="LRR_dom_sf"/>
</dbReference>
<sequence length="114" mass="12733">SGFSEVVKACKLIKKIRLVQCTEITDESLVALSKSCKYLTHLDLKDCTNFTDKGIYALSNPTTTRKLRMLFLEGLNIKDSLLALAEHTTVLQGLSLKKLENLNDEIISIFGRNS</sequence>
<proteinExistence type="predicted"/>
<dbReference type="GO" id="GO:0019005">
    <property type="term" value="C:SCF ubiquitin ligase complex"/>
    <property type="evidence" value="ECO:0007669"/>
    <property type="project" value="TreeGrafter"/>
</dbReference>
<dbReference type="InterPro" id="IPR006553">
    <property type="entry name" value="Leu-rich_rpt_Cys-con_subtyp"/>
</dbReference>
<dbReference type="Pfam" id="PF25372">
    <property type="entry name" value="DUF7885"/>
    <property type="match status" value="1"/>
</dbReference>
<name>A0A9N9JJQ5_9GLOM</name>
<dbReference type="SMART" id="SM00367">
    <property type="entry name" value="LRR_CC"/>
    <property type="match status" value="2"/>
</dbReference>
<keyword evidence="3" id="KW-1185">Reference proteome</keyword>
<dbReference type="Gene3D" id="3.80.10.10">
    <property type="entry name" value="Ribonuclease Inhibitor"/>
    <property type="match status" value="1"/>
</dbReference>
<accession>A0A9N9JJQ5</accession>
<dbReference type="AlphaFoldDB" id="A0A9N9JJQ5"/>
<evidence type="ECO:0000259" key="1">
    <source>
        <dbReference type="Pfam" id="PF25372"/>
    </source>
</evidence>
<protein>
    <submittedName>
        <fullName evidence="2">6111_t:CDS:1</fullName>
    </submittedName>
</protein>
<dbReference type="InterPro" id="IPR057207">
    <property type="entry name" value="FBXL15_LRR"/>
</dbReference>